<dbReference type="Pfam" id="PF12597">
    <property type="entry name" value="Cox20"/>
    <property type="match status" value="1"/>
</dbReference>
<dbReference type="PANTHER" id="PTHR31586">
    <property type="entry name" value="CYTOCHROME C OXIDASE PROTEIN 20"/>
    <property type="match status" value="1"/>
</dbReference>
<evidence type="ECO:0000256" key="11">
    <source>
        <dbReference type="SAM" id="MobiDB-lite"/>
    </source>
</evidence>
<comment type="subcellular location">
    <subcellularLocation>
        <location evidence="1 9">Mitochondrion inner membrane</location>
    </subcellularLocation>
</comment>
<dbReference type="PANTHER" id="PTHR31586:SF1">
    <property type="entry name" value="CYTOCHROME C OXIDASE ASSEMBLY PROTEIN COX20, MITOCHONDRIAL"/>
    <property type="match status" value="1"/>
</dbReference>
<keyword evidence="4" id="KW-0812">Transmembrane</keyword>
<dbReference type="OrthoDB" id="14603at2759"/>
<evidence type="ECO:0000256" key="5">
    <source>
        <dbReference type="ARBA" id="ARBA00022792"/>
    </source>
</evidence>
<dbReference type="Proteomes" id="UP000813444">
    <property type="component" value="Unassembled WGS sequence"/>
</dbReference>
<keyword evidence="5 9" id="KW-0999">Mitochondrion inner membrane</keyword>
<dbReference type="GO" id="GO:0005743">
    <property type="term" value="C:mitochondrial inner membrane"/>
    <property type="evidence" value="ECO:0007669"/>
    <property type="project" value="UniProtKB-SubCell"/>
</dbReference>
<evidence type="ECO:0000256" key="10">
    <source>
        <dbReference type="SAM" id="Coils"/>
    </source>
</evidence>
<keyword evidence="7 9" id="KW-0496">Mitochondrion</keyword>
<accession>A0A8K0SWA9</accession>
<name>A0A8K0SWA9_9HYPO</name>
<evidence type="ECO:0000313" key="12">
    <source>
        <dbReference type="EMBL" id="KAH7322815.1"/>
    </source>
</evidence>
<keyword evidence="13" id="KW-1185">Reference proteome</keyword>
<dbReference type="PIRSF" id="PIRSF007871">
    <property type="entry name" value="Cox20"/>
    <property type="match status" value="1"/>
</dbReference>
<feature type="coiled-coil region" evidence="10">
    <location>
        <begin position="134"/>
        <end position="164"/>
    </location>
</feature>
<feature type="region of interest" description="Disordered" evidence="11">
    <location>
        <begin position="1"/>
        <end position="46"/>
    </location>
</feature>
<comment type="caution">
    <text evidence="12">The sequence shown here is derived from an EMBL/GenBank/DDBJ whole genome shotgun (WGS) entry which is preliminary data.</text>
</comment>
<keyword evidence="10" id="KW-0175">Coiled coil</keyword>
<sequence length="174" mass="19070">MDSGRSNGQQPASGGKNLQEWSTPLEHPAQGTGASSNAEALPPQSQPTLKEAFSTIKAEDFVNIGKVPCAKGGLMTGIGAGFGAGLLRAVAGGTFLKSGHWAVGTFVVTGTAAYEYCLYSKRQERLQLKRAIEIANEEKRIEAMEKMRIEAEQKRLKEEQQKQNTVPRSWWKFW</sequence>
<keyword evidence="8 9" id="KW-0472">Membrane</keyword>
<evidence type="ECO:0000256" key="7">
    <source>
        <dbReference type="ARBA" id="ARBA00023128"/>
    </source>
</evidence>
<evidence type="ECO:0000256" key="4">
    <source>
        <dbReference type="ARBA" id="ARBA00022692"/>
    </source>
</evidence>
<dbReference type="EMBL" id="JAGPNK010000004">
    <property type="protein sequence ID" value="KAH7322815.1"/>
    <property type="molecule type" value="Genomic_DNA"/>
</dbReference>
<organism evidence="12 13">
    <name type="scientific">Stachybotrys elegans</name>
    <dbReference type="NCBI Taxonomy" id="80388"/>
    <lineage>
        <taxon>Eukaryota</taxon>
        <taxon>Fungi</taxon>
        <taxon>Dikarya</taxon>
        <taxon>Ascomycota</taxon>
        <taxon>Pezizomycotina</taxon>
        <taxon>Sordariomycetes</taxon>
        <taxon>Hypocreomycetidae</taxon>
        <taxon>Hypocreales</taxon>
        <taxon>Stachybotryaceae</taxon>
        <taxon>Stachybotrys</taxon>
    </lineage>
</organism>
<dbReference type="GO" id="GO:0033617">
    <property type="term" value="P:mitochondrial respiratory chain complex IV assembly"/>
    <property type="evidence" value="ECO:0007669"/>
    <property type="project" value="InterPro"/>
</dbReference>
<dbReference type="InterPro" id="IPR022533">
    <property type="entry name" value="Cox20"/>
</dbReference>
<comment type="function">
    <text evidence="9">Involved in the assembly of the cytochrome c oxidase complex.</text>
</comment>
<evidence type="ECO:0000313" key="13">
    <source>
        <dbReference type="Proteomes" id="UP000813444"/>
    </source>
</evidence>
<evidence type="ECO:0000256" key="1">
    <source>
        <dbReference type="ARBA" id="ARBA00004273"/>
    </source>
</evidence>
<evidence type="ECO:0000256" key="3">
    <source>
        <dbReference type="ARBA" id="ARBA00017689"/>
    </source>
</evidence>
<evidence type="ECO:0000256" key="2">
    <source>
        <dbReference type="ARBA" id="ARBA00009575"/>
    </source>
</evidence>
<reference evidence="12" key="1">
    <citation type="journal article" date="2021" name="Nat. Commun.">
        <title>Genetic determinants of endophytism in the Arabidopsis root mycobiome.</title>
        <authorList>
            <person name="Mesny F."/>
            <person name="Miyauchi S."/>
            <person name="Thiergart T."/>
            <person name="Pickel B."/>
            <person name="Atanasova L."/>
            <person name="Karlsson M."/>
            <person name="Huettel B."/>
            <person name="Barry K.W."/>
            <person name="Haridas S."/>
            <person name="Chen C."/>
            <person name="Bauer D."/>
            <person name="Andreopoulos W."/>
            <person name="Pangilinan J."/>
            <person name="LaButti K."/>
            <person name="Riley R."/>
            <person name="Lipzen A."/>
            <person name="Clum A."/>
            <person name="Drula E."/>
            <person name="Henrissat B."/>
            <person name="Kohler A."/>
            <person name="Grigoriev I.V."/>
            <person name="Martin F.M."/>
            <person name="Hacquard S."/>
        </authorList>
    </citation>
    <scope>NUCLEOTIDE SEQUENCE</scope>
    <source>
        <strain evidence="12">MPI-CAGE-CH-0235</strain>
    </source>
</reference>
<proteinExistence type="inferred from homology"/>
<keyword evidence="6" id="KW-1133">Transmembrane helix</keyword>
<dbReference type="Gene3D" id="1.10.1760.20">
    <property type="match status" value="1"/>
</dbReference>
<evidence type="ECO:0000256" key="9">
    <source>
        <dbReference type="PIRNR" id="PIRNR007871"/>
    </source>
</evidence>
<feature type="compositionally biased region" description="Polar residues" evidence="11">
    <location>
        <begin position="1"/>
        <end position="12"/>
    </location>
</feature>
<comment type="similarity">
    <text evidence="2 9">Belongs to the COX20 family.</text>
</comment>
<evidence type="ECO:0000256" key="8">
    <source>
        <dbReference type="ARBA" id="ARBA00023136"/>
    </source>
</evidence>
<evidence type="ECO:0000256" key="6">
    <source>
        <dbReference type="ARBA" id="ARBA00022989"/>
    </source>
</evidence>
<dbReference type="AlphaFoldDB" id="A0A8K0SWA9"/>
<gene>
    <name evidence="12" type="ORF">B0I35DRAFT_510077</name>
</gene>
<protein>
    <recommendedName>
        <fullName evidence="3 9">Cytochrome c oxidase assembly protein COX20, mitochondrial</fullName>
    </recommendedName>
</protein>